<evidence type="ECO:0000256" key="1">
    <source>
        <dbReference type="ARBA" id="ARBA00004635"/>
    </source>
</evidence>
<organism evidence="10 11">
    <name type="scientific">Alkalibaculum bacchi</name>
    <dbReference type="NCBI Taxonomy" id="645887"/>
    <lineage>
        <taxon>Bacteria</taxon>
        <taxon>Bacillati</taxon>
        <taxon>Bacillota</taxon>
        <taxon>Clostridia</taxon>
        <taxon>Eubacteriales</taxon>
        <taxon>Eubacteriaceae</taxon>
        <taxon>Alkalibaculum</taxon>
    </lineage>
</organism>
<evidence type="ECO:0000256" key="6">
    <source>
        <dbReference type="ARBA" id="ARBA00023139"/>
    </source>
</evidence>
<evidence type="ECO:0000256" key="5">
    <source>
        <dbReference type="ARBA" id="ARBA00023136"/>
    </source>
</evidence>
<dbReference type="InterPro" id="IPR038501">
    <property type="entry name" value="Spore_GerAC_C_sf"/>
</dbReference>
<dbReference type="PANTHER" id="PTHR35789:SF1">
    <property type="entry name" value="SPORE GERMINATION PROTEIN B3"/>
    <property type="match status" value="1"/>
</dbReference>
<dbReference type="InterPro" id="IPR057336">
    <property type="entry name" value="GerAC_N"/>
</dbReference>
<dbReference type="PANTHER" id="PTHR35789">
    <property type="entry name" value="SPORE GERMINATION PROTEIN B3"/>
    <property type="match status" value="1"/>
</dbReference>
<keyword evidence="4" id="KW-0732">Signal</keyword>
<keyword evidence="6" id="KW-0564">Palmitate</keyword>
<keyword evidence="11" id="KW-1185">Reference proteome</keyword>
<evidence type="ECO:0000256" key="7">
    <source>
        <dbReference type="ARBA" id="ARBA00023288"/>
    </source>
</evidence>
<comment type="subcellular location">
    <subcellularLocation>
        <location evidence="1">Membrane</location>
        <topology evidence="1">Lipid-anchor</topology>
    </subcellularLocation>
</comment>
<reference evidence="10 11" key="1">
    <citation type="submission" date="2018-06" db="EMBL/GenBank/DDBJ databases">
        <title>Genomic Encyclopedia of Type Strains, Phase IV (KMG-IV): sequencing the most valuable type-strain genomes for metagenomic binning, comparative biology and taxonomic classification.</title>
        <authorList>
            <person name="Goeker M."/>
        </authorList>
    </citation>
    <scope>NUCLEOTIDE SEQUENCE [LARGE SCALE GENOMIC DNA]</scope>
    <source>
        <strain evidence="10 11">DSM 22112</strain>
    </source>
</reference>
<dbReference type="Proteomes" id="UP000253490">
    <property type="component" value="Unassembled WGS sequence"/>
</dbReference>
<dbReference type="Pfam" id="PF05504">
    <property type="entry name" value="Spore_GerAC"/>
    <property type="match status" value="1"/>
</dbReference>
<dbReference type="RefSeq" id="WP_113920233.1">
    <property type="nucleotide sequence ID" value="NZ_QNRX01000006.1"/>
</dbReference>
<comment type="caution">
    <text evidence="10">The sequence shown here is derived from an EMBL/GenBank/DDBJ whole genome shotgun (WGS) entry which is preliminary data.</text>
</comment>
<dbReference type="InterPro" id="IPR046953">
    <property type="entry name" value="Spore_GerAC-like_C"/>
</dbReference>
<dbReference type="NCBIfam" id="TIGR02887">
    <property type="entry name" value="spore_ger_x_C"/>
    <property type="match status" value="1"/>
</dbReference>
<dbReference type="InterPro" id="IPR008844">
    <property type="entry name" value="Spore_GerAC-like"/>
</dbReference>
<dbReference type="Pfam" id="PF25198">
    <property type="entry name" value="Spore_GerAC_N"/>
    <property type="match status" value="1"/>
</dbReference>
<dbReference type="OrthoDB" id="9816067at2"/>
<dbReference type="AlphaFoldDB" id="A0A366I8N9"/>
<dbReference type="GO" id="GO:0016020">
    <property type="term" value="C:membrane"/>
    <property type="evidence" value="ECO:0007669"/>
    <property type="project" value="UniProtKB-SubCell"/>
</dbReference>
<dbReference type="GO" id="GO:0009847">
    <property type="term" value="P:spore germination"/>
    <property type="evidence" value="ECO:0007669"/>
    <property type="project" value="InterPro"/>
</dbReference>
<keyword evidence="7" id="KW-0449">Lipoprotein</keyword>
<evidence type="ECO:0000256" key="2">
    <source>
        <dbReference type="ARBA" id="ARBA00007886"/>
    </source>
</evidence>
<sequence>MKNQSAILISLIILTILFLSTEFDESIIGRTEIENLYPIILGGLDKNHSLEKPYQITTVSPTTEEQAEKPNNIMSASGETVFEANRMIGMYAENDIFWGHTKYLLIGEEAARDDINKYLDFFIRDNEPRVTVVPIIVKGYSSKEVINRLYEQNINISESLDNIMNNAGLNSYYRSINLLEYYNMSIESGDGYLPYIILEEENINLEMEQGSEKVEKGQYDKIQTEGPSKGDVVMHIPGYALIKDGKVVQHISHEQARGLNWITNEIRSGVIVLENQGTKYNLEIIGGSSKIEPKIEGDHLKTDIVIKVQTSITEIDQQGIKVDDERIDKLNNQLKKVVEKEVKEVIETTQKYEIDILGIGNKFNLKHPIKWRKKYKDQWEELYPNTEINIIVEPNINRGAILNDSIMKEEK</sequence>
<name>A0A366I8N9_9FIRM</name>
<evidence type="ECO:0000313" key="10">
    <source>
        <dbReference type="EMBL" id="RBP65895.1"/>
    </source>
</evidence>
<feature type="domain" description="Spore germination GerAC-like C-terminal" evidence="8">
    <location>
        <begin position="238"/>
        <end position="398"/>
    </location>
</feature>
<proteinExistence type="inferred from homology"/>
<dbReference type="Gene3D" id="3.30.300.210">
    <property type="entry name" value="Nutrient germinant receptor protein C, domain 3"/>
    <property type="match status" value="1"/>
</dbReference>
<feature type="domain" description="Spore germination protein N-terminal" evidence="9">
    <location>
        <begin position="30"/>
        <end position="197"/>
    </location>
</feature>
<evidence type="ECO:0000259" key="9">
    <source>
        <dbReference type="Pfam" id="PF25198"/>
    </source>
</evidence>
<dbReference type="EMBL" id="QNRX01000006">
    <property type="protein sequence ID" value="RBP65895.1"/>
    <property type="molecule type" value="Genomic_DNA"/>
</dbReference>
<comment type="similarity">
    <text evidence="2">Belongs to the GerABKC lipoprotein family.</text>
</comment>
<gene>
    <name evidence="10" type="ORF">DES36_1064</name>
</gene>
<evidence type="ECO:0000256" key="4">
    <source>
        <dbReference type="ARBA" id="ARBA00022729"/>
    </source>
</evidence>
<keyword evidence="3" id="KW-0309">Germination</keyword>
<protein>
    <submittedName>
        <fullName evidence="10">Spore germination protein KC</fullName>
    </submittedName>
</protein>
<evidence type="ECO:0000256" key="3">
    <source>
        <dbReference type="ARBA" id="ARBA00022544"/>
    </source>
</evidence>
<accession>A0A366I8N9</accession>
<evidence type="ECO:0000259" key="8">
    <source>
        <dbReference type="Pfam" id="PF05504"/>
    </source>
</evidence>
<evidence type="ECO:0000313" key="11">
    <source>
        <dbReference type="Proteomes" id="UP000253490"/>
    </source>
</evidence>
<keyword evidence="5" id="KW-0472">Membrane</keyword>